<dbReference type="OrthoDB" id="6133115at2759"/>
<dbReference type="Proteomes" id="UP000722485">
    <property type="component" value="Unassembled WGS sequence"/>
</dbReference>
<dbReference type="EMBL" id="JAANBB010000004">
    <property type="protein sequence ID" value="KAF7557557.1"/>
    <property type="molecule type" value="Genomic_DNA"/>
</dbReference>
<feature type="transmembrane region" description="Helical" evidence="2">
    <location>
        <begin position="338"/>
        <end position="357"/>
    </location>
</feature>
<name>A0A9P5HHG8_9HYPO</name>
<gene>
    <name evidence="3" type="ORF">G7Z17_g577</name>
</gene>
<keyword evidence="2" id="KW-0472">Membrane</keyword>
<evidence type="ECO:0000313" key="3">
    <source>
        <dbReference type="EMBL" id="KAF7557557.1"/>
    </source>
</evidence>
<feature type="transmembrane region" description="Helical" evidence="2">
    <location>
        <begin position="404"/>
        <end position="422"/>
    </location>
</feature>
<evidence type="ECO:0000256" key="1">
    <source>
        <dbReference type="SAM" id="MobiDB-lite"/>
    </source>
</evidence>
<proteinExistence type="predicted"/>
<keyword evidence="2" id="KW-0812">Transmembrane</keyword>
<sequence length="457" mass="51063">MAPKTPTRSIGVSESHALLAQSDTDEAKRLIDEATSILHERYANLAGLSAVDILKVIGSVNTWVHNAQQEITELCISIAFPLVILQCRSFANLLTSLSTFDDHDRVPDIAWGLQQQSILGRLSGGFVSHYPWRARWNDVFVHWQREAEDSSWLNVKVDGMRNRLSEIWSIFISIEAAFDQITAKTGVSFGDVTNNMRDTFEMFRENLAECRAKADELGVKERSKHLSPPSDVSRVHSWTSGAETSSGGIIKRTSFGEGTPAPEIQQKSGTGTTKIFQKLRDRVYKRTDIDRNPNEQHWTRLFELVKSPVFLILAAALPFTIYSTIVCQTPDDLPIVDSNFWSTLSGCISGFAGLYVVTKPMFSNREKDKIKTAFPKTFNAMLILSLITSIVSAIAYAWSPPASIPLAYVSGLTLNIATLLIIQDSGNQIKETNRLNEDLVYENHDLEMKLSDYRARG</sequence>
<reference evidence="3" key="1">
    <citation type="submission" date="2020-03" db="EMBL/GenBank/DDBJ databases">
        <title>Draft Genome Sequence of Cylindrodendrum hubeiense.</title>
        <authorList>
            <person name="Buettner E."/>
            <person name="Kellner H."/>
        </authorList>
    </citation>
    <scope>NUCLEOTIDE SEQUENCE</scope>
    <source>
        <strain evidence="3">IHI 201604</strain>
    </source>
</reference>
<feature type="transmembrane region" description="Helical" evidence="2">
    <location>
        <begin position="378"/>
        <end position="398"/>
    </location>
</feature>
<feature type="region of interest" description="Disordered" evidence="1">
    <location>
        <begin position="221"/>
        <end position="271"/>
    </location>
</feature>
<feature type="compositionally biased region" description="Polar residues" evidence="1">
    <location>
        <begin position="236"/>
        <end position="247"/>
    </location>
</feature>
<keyword evidence="4" id="KW-1185">Reference proteome</keyword>
<organism evidence="3 4">
    <name type="scientific">Cylindrodendrum hubeiense</name>
    <dbReference type="NCBI Taxonomy" id="595255"/>
    <lineage>
        <taxon>Eukaryota</taxon>
        <taxon>Fungi</taxon>
        <taxon>Dikarya</taxon>
        <taxon>Ascomycota</taxon>
        <taxon>Pezizomycotina</taxon>
        <taxon>Sordariomycetes</taxon>
        <taxon>Hypocreomycetidae</taxon>
        <taxon>Hypocreales</taxon>
        <taxon>Nectriaceae</taxon>
        <taxon>Cylindrodendrum</taxon>
    </lineage>
</organism>
<comment type="caution">
    <text evidence="3">The sequence shown here is derived from an EMBL/GenBank/DDBJ whole genome shotgun (WGS) entry which is preliminary data.</text>
</comment>
<evidence type="ECO:0000256" key="2">
    <source>
        <dbReference type="SAM" id="Phobius"/>
    </source>
</evidence>
<protein>
    <submittedName>
        <fullName evidence="3">Uncharacterized protein</fullName>
    </submittedName>
</protein>
<dbReference type="AlphaFoldDB" id="A0A9P5HHG8"/>
<feature type="transmembrane region" description="Helical" evidence="2">
    <location>
        <begin position="309"/>
        <end position="326"/>
    </location>
</feature>
<accession>A0A9P5HHG8</accession>
<evidence type="ECO:0000313" key="4">
    <source>
        <dbReference type="Proteomes" id="UP000722485"/>
    </source>
</evidence>
<keyword evidence="2" id="KW-1133">Transmembrane helix</keyword>